<evidence type="ECO:0000313" key="2">
    <source>
        <dbReference type="Proteomes" id="UP001239111"/>
    </source>
</evidence>
<proteinExistence type="predicted"/>
<gene>
    <name evidence="1" type="ORF">QAD02_007629</name>
</gene>
<reference evidence="1" key="1">
    <citation type="submission" date="2023-04" db="EMBL/GenBank/DDBJ databases">
        <title>A chromosome-level genome assembly of the parasitoid wasp Eretmocerus hayati.</title>
        <authorList>
            <person name="Zhong Y."/>
            <person name="Liu S."/>
            <person name="Liu Y."/>
        </authorList>
    </citation>
    <scope>NUCLEOTIDE SEQUENCE</scope>
    <source>
        <strain evidence="1">ZJU_SS_LIU_2023</strain>
    </source>
</reference>
<protein>
    <submittedName>
        <fullName evidence="1">Uncharacterized protein</fullName>
    </submittedName>
</protein>
<comment type="caution">
    <text evidence="1">The sequence shown here is derived from an EMBL/GenBank/DDBJ whole genome shotgun (WGS) entry which is preliminary data.</text>
</comment>
<name>A0ACC2N6M7_9HYME</name>
<keyword evidence="2" id="KW-1185">Reference proteome</keyword>
<dbReference type="Proteomes" id="UP001239111">
    <property type="component" value="Chromosome 4"/>
</dbReference>
<evidence type="ECO:0000313" key="1">
    <source>
        <dbReference type="EMBL" id="KAJ8665967.1"/>
    </source>
</evidence>
<accession>A0ACC2N6M7</accession>
<dbReference type="EMBL" id="CM056744">
    <property type="protein sequence ID" value="KAJ8665967.1"/>
    <property type="molecule type" value="Genomic_DNA"/>
</dbReference>
<sequence>MEPDEATSWMHQILHANPPMSVGEVVNEILSFFFEEGLTKRALGRLLALLNKVSPKPNNLNCGHHFGEYESGLPESICESCNKCRDRGIFVEYNLEQILKDAFEVRNLKNLIDQHRETTLFDNDDLSDFTSGSEVKTLPKKAIKTPYDVLVLWNVDGGTISNSSPAQIWPLQTRIMNIPPARRRAFQNLIGIYYGTKKPPMDSFLTPFTNAMRDLYENSVKYHDQSTRTEMTSYAIAPRASLDSPARALVANFHFQCGLYGCILCEHLGGESCPTGRGHTWVYPPTPTAYPLRTEQSVLKMQI</sequence>
<organism evidence="1 2">
    <name type="scientific">Eretmocerus hayati</name>
    <dbReference type="NCBI Taxonomy" id="131215"/>
    <lineage>
        <taxon>Eukaryota</taxon>
        <taxon>Metazoa</taxon>
        <taxon>Ecdysozoa</taxon>
        <taxon>Arthropoda</taxon>
        <taxon>Hexapoda</taxon>
        <taxon>Insecta</taxon>
        <taxon>Pterygota</taxon>
        <taxon>Neoptera</taxon>
        <taxon>Endopterygota</taxon>
        <taxon>Hymenoptera</taxon>
        <taxon>Apocrita</taxon>
        <taxon>Proctotrupomorpha</taxon>
        <taxon>Chalcidoidea</taxon>
        <taxon>Aphelinidae</taxon>
        <taxon>Aphelininae</taxon>
        <taxon>Eretmocerus</taxon>
    </lineage>
</organism>